<comment type="similarity">
    <text evidence="2">Belongs to the EAF1 family.</text>
</comment>
<dbReference type="GO" id="GO:0035267">
    <property type="term" value="C:NuA4 histone acetyltransferase complex"/>
    <property type="evidence" value="ECO:0007669"/>
    <property type="project" value="UniProtKB-ARBA"/>
</dbReference>
<dbReference type="InterPro" id="IPR001005">
    <property type="entry name" value="SANT/Myb"/>
</dbReference>
<evidence type="ECO:0000256" key="5">
    <source>
        <dbReference type="ARBA" id="ARBA00023204"/>
    </source>
</evidence>
<accession>A0A4Z1PFB9</accession>
<feature type="compositionally biased region" description="Polar residues" evidence="9">
    <location>
        <begin position="189"/>
        <end position="206"/>
    </location>
</feature>
<feature type="compositionally biased region" description="Polar residues" evidence="9">
    <location>
        <begin position="453"/>
        <end position="466"/>
    </location>
</feature>
<keyword evidence="3" id="KW-0227">DNA damage</keyword>
<dbReference type="SMART" id="SM00573">
    <property type="entry name" value="HSA"/>
    <property type="match status" value="1"/>
</dbReference>
<evidence type="ECO:0000256" key="4">
    <source>
        <dbReference type="ARBA" id="ARBA00022853"/>
    </source>
</evidence>
<evidence type="ECO:0000313" key="12">
    <source>
        <dbReference type="EMBL" id="TID27276.1"/>
    </source>
</evidence>
<organism evidence="12 13">
    <name type="scientific">Venturia nashicola</name>
    <dbReference type="NCBI Taxonomy" id="86259"/>
    <lineage>
        <taxon>Eukaryota</taxon>
        <taxon>Fungi</taxon>
        <taxon>Dikarya</taxon>
        <taxon>Ascomycota</taxon>
        <taxon>Pezizomycotina</taxon>
        <taxon>Dothideomycetes</taxon>
        <taxon>Pleosporomycetidae</taxon>
        <taxon>Venturiales</taxon>
        <taxon>Venturiaceae</taxon>
        <taxon>Venturia</taxon>
    </lineage>
</organism>
<dbReference type="STRING" id="86259.A0A4Z1PFB9"/>
<dbReference type="EMBL" id="SNSC02000001">
    <property type="protein sequence ID" value="TID27276.1"/>
    <property type="molecule type" value="Genomic_DNA"/>
</dbReference>
<evidence type="ECO:0000259" key="11">
    <source>
        <dbReference type="PROSITE" id="PS51204"/>
    </source>
</evidence>
<feature type="region of interest" description="Disordered" evidence="9">
    <location>
        <begin position="664"/>
        <end position="694"/>
    </location>
</feature>
<dbReference type="Pfam" id="PF07529">
    <property type="entry name" value="HSA"/>
    <property type="match status" value="1"/>
</dbReference>
<dbReference type="InterPro" id="IPR014012">
    <property type="entry name" value="HSA_dom"/>
</dbReference>
<dbReference type="SUPFAM" id="SSF46689">
    <property type="entry name" value="Homeodomain-like"/>
    <property type="match status" value="1"/>
</dbReference>
<name>A0A4Z1PFB9_9PEZI</name>
<comment type="function">
    <text evidence="7">Component of the NuA4 histone acetyltransferase complex which is involved in transcriptional activation of selected genes principally by acetylation of nucleosomal histone H4 and H2A. The NuA4 complex is also involved in DNA repair.</text>
</comment>
<evidence type="ECO:0000256" key="9">
    <source>
        <dbReference type="SAM" id="MobiDB-lite"/>
    </source>
</evidence>
<feature type="compositionally biased region" description="Polar residues" evidence="9">
    <location>
        <begin position="1109"/>
        <end position="1123"/>
    </location>
</feature>
<feature type="region of interest" description="Disordered" evidence="9">
    <location>
        <begin position="173"/>
        <end position="403"/>
    </location>
</feature>
<evidence type="ECO:0000259" key="10">
    <source>
        <dbReference type="PROSITE" id="PS50090"/>
    </source>
</evidence>
<dbReference type="GO" id="GO:0006281">
    <property type="term" value="P:DNA repair"/>
    <property type="evidence" value="ECO:0007669"/>
    <property type="project" value="UniProtKB-KW"/>
</dbReference>
<feature type="region of interest" description="Disordered" evidence="9">
    <location>
        <begin position="1228"/>
        <end position="1256"/>
    </location>
</feature>
<evidence type="ECO:0000256" key="8">
    <source>
        <dbReference type="ARBA" id="ARBA00029670"/>
    </source>
</evidence>
<feature type="region of interest" description="Disordered" evidence="9">
    <location>
        <begin position="1059"/>
        <end position="1145"/>
    </location>
</feature>
<keyword evidence="4" id="KW-0156">Chromatin regulator</keyword>
<feature type="compositionally biased region" description="Low complexity" evidence="9">
    <location>
        <begin position="1125"/>
        <end position="1139"/>
    </location>
</feature>
<evidence type="ECO:0000313" key="13">
    <source>
        <dbReference type="Proteomes" id="UP000298493"/>
    </source>
</evidence>
<dbReference type="GO" id="GO:0006325">
    <property type="term" value="P:chromatin organization"/>
    <property type="evidence" value="ECO:0007669"/>
    <property type="project" value="UniProtKB-KW"/>
</dbReference>
<feature type="region of interest" description="Disordered" evidence="9">
    <location>
        <begin position="1332"/>
        <end position="1421"/>
    </location>
</feature>
<feature type="domain" description="Myb-like" evidence="10">
    <location>
        <begin position="861"/>
        <end position="924"/>
    </location>
</feature>
<evidence type="ECO:0000256" key="3">
    <source>
        <dbReference type="ARBA" id="ARBA00022763"/>
    </source>
</evidence>
<dbReference type="OrthoDB" id="5364245at2759"/>
<feature type="region of interest" description="Disordered" evidence="9">
    <location>
        <begin position="79"/>
        <end position="159"/>
    </location>
</feature>
<evidence type="ECO:0000256" key="1">
    <source>
        <dbReference type="ARBA" id="ARBA00004123"/>
    </source>
</evidence>
<dbReference type="InterPro" id="IPR009057">
    <property type="entry name" value="Homeodomain-like_sf"/>
</dbReference>
<keyword evidence="12" id="KW-0648">Protein biosynthesis</keyword>
<feature type="compositionally biased region" description="Low complexity" evidence="9">
    <location>
        <begin position="329"/>
        <end position="340"/>
    </location>
</feature>
<comment type="subcellular location">
    <subcellularLocation>
        <location evidence="1">Nucleus</location>
    </subcellularLocation>
</comment>
<dbReference type="Pfam" id="PF13921">
    <property type="entry name" value="Myb_DNA-bind_6"/>
    <property type="match status" value="1"/>
</dbReference>
<dbReference type="Proteomes" id="UP000298493">
    <property type="component" value="Unassembled WGS sequence"/>
</dbReference>
<comment type="caution">
    <text evidence="12">The sequence shown here is derived from an EMBL/GenBank/DDBJ whole genome shotgun (WGS) entry which is preliminary data.</text>
</comment>
<dbReference type="PROSITE" id="PS50090">
    <property type="entry name" value="MYB_LIKE"/>
    <property type="match status" value="1"/>
</dbReference>
<feature type="compositionally biased region" description="Basic and acidic residues" evidence="9">
    <location>
        <begin position="221"/>
        <end position="245"/>
    </location>
</feature>
<feature type="compositionally biased region" description="Polar residues" evidence="9">
    <location>
        <begin position="1245"/>
        <end position="1256"/>
    </location>
</feature>
<feature type="compositionally biased region" description="Polar residues" evidence="9">
    <location>
        <begin position="260"/>
        <end position="273"/>
    </location>
</feature>
<dbReference type="PANTHER" id="PTHR46459">
    <property type="entry name" value="E1A-BINDING PROTEIN P400-RELATED"/>
    <property type="match status" value="1"/>
</dbReference>
<dbReference type="SMART" id="SM00717">
    <property type="entry name" value="SANT"/>
    <property type="match status" value="1"/>
</dbReference>
<dbReference type="GO" id="GO:0003743">
    <property type="term" value="F:translation initiation factor activity"/>
    <property type="evidence" value="ECO:0007669"/>
    <property type="project" value="UniProtKB-KW"/>
</dbReference>
<feature type="region of interest" description="Disordered" evidence="9">
    <location>
        <begin position="957"/>
        <end position="1038"/>
    </location>
</feature>
<dbReference type="GO" id="GO:0005634">
    <property type="term" value="C:nucleus"/>
    <property type="evidence" value="ECO:0007669"/>
    <property type="project" value="UniProtKB-SubCell"/>
</dbReference>
<feature type="compositionally biased region" description="Low complexity" evidence="9">
    <location>
        <begin position="1059"/>
        <end position="1074"/>
    </location>
</feature>
<proteinExistence type="inferred from homology"/>
<dbReference type="GO" id="GO:0003682">
    <property type="term" value="F:chromatin binding"/>
    <property type="evidence" value="ECO:0007669"/>
    <property type="project" value="TreeGrafter"/>
</dbReference>
<keyword evidence="5" id="KW-0234">DNA repair</keyword>
<feature type="compositionally biased region" description="Low complexity" evidence="9">
    <location>
        <begin position="173"/>
        <end position="187"/>
    </location>
</feature>
<feature type="compositionally biased region" description="Polar residues" evidence="9">
    <location>
        <begin position="1373"/>
        <end position="1389"/>
    </location>
</feature>
<evidence type="ECO:0000256" key="7">
    <source>
        <dbReference type="ARBA" id="ARBA00025178"/>
    </source>
</evidence>
<feature type="domain" description="HSA" evidence="11">
    <location>
        <begin position="593"/>
        <end position="665"/>
    </location>
</feature>
<gene>
    <name evidence="12" type="ORF">E6O75_ATG00043</name>
</gene>
<feature type="compositionally biased region" description="Low complexity" evidence="9">
    <location>
        <begin position="1332"/>
        <end position="1366"/>
    </location>
</feature>
<evidence type="ECO:0000256" key="2">
    <source>
        <dbReference type="ARBA" id="ARBA00008913"/>
    </source>
</evidence>
<feature type="compositionally biased region" description="Basic and acidic residues" evidence="9">
    <location>
        <begin position="977"/>
        <end position="1011"/>
    </location>
</feature>
<keyword evidence="6" id="KW-0539">Nucleus</keyword>
<feature type="compositionally biased region" description="Basic and acidic residues" evidence="9">
    <location>
        <begin position="477"/>
        <end position="489"/>
    </location>
</feature>
<feature type="compositionally biased region" description="Polar residues" evidence="9">
    <location>
        <begin position="1022"/>
        <end position="1036"/>
    </location>
</feature>
<dbReference type="PANTHER" id="PTHR46459:SF1">
    <property type="entry name" value="E1A-BINDING PROTEIN P400"/>
    <property type="match status" value="1"/>
</dbReference>
<feature type="region of interest" description="Disordered" evidence="9">
    <location>
        <begin position="802"/>
        <end position="822"/>
    </location>
</feature>
<keyword evidence="13" id="KW-1185">Reference proteome</keyword>
<feature type="compositionally biased region" description="Basic and acidic residues" evidence="9">
    <location>
        <begin position="364"/>
        <end position="381"/>
    </location>
</feature>
<feature type="compositionally biased region" description="Polar residues" evidence="9">
    <location>
        <begin position="297"/>
        <end position="328"/>
    </location>
</feature>
<evidence type="ECO:0000256" key="6">
    <source>
        <dbReference type="ARBA" id="ARBA00023242"/>
    </source>
</evidence>
<protein>
    <recommendedName>
        <fullName evidence="8">Vacuolar import and degradation protein 21</fullName>
    </recommendedName>
</protein>
<feature type="compositionally biased region" description="Low complexity" evidence="9">
    <location>
        <begin position="79"/>
        <end position="115"/>
    </location>
</feature>
<dbReference type="Gene3D" id="1.10.10.60">
    <property type="entry name" value="Homeodomain-like"/>
    <property type="match status" value="1"/>
</dbReference>
<sequence>MSFTTHRHAVIQTKKNEIRQAGLDLQRKLKSLYLINNFVRGPPKPHEIDYDAPLDPDGEVFAEKNDILNGHVFDESTLPFPFDTTTTTSTPANPSSSQAQPPAHSLSSSSSISTVIPPPPPRDSTSSPVPRRQRPDSIAHSPSSPPLLPQEGFHHPQTTVPNVHETLTNAAATSTTNAPSAAVAPASINKAQQPLASDQHASSSQPAPRRAKVVHLPSQEEQEKHLREIERAQEGARQRERREDESIGLSVSVPGPDAASSPSSTAGAYSTSTPKPPQHSPDTSPDAEYSPARQAHLQETNFEQGMSQIRKNGRSTDMLSPPDTNDTPEAQLQSEAEQAANSLRYREGTINGESSRTLAPSDMAMKDAESSELRSTKRESIELSPTWKVPTKPPGSSDAALQDDPLIIRQRTDPAGNGVVSLEEPTRRVTRVASGAIRQKSVSEILGEIPRPQSANASRKNSSQAGPLSAPFTLRESFARSKEDREKSKRSMVVFPKREKTPSPIRASKYEPDGYLALKGASEDPEKDYLRPLFLHQAYVQPRAPAFENLIQGAHKTLTTDNVYANVRESIDYRILRRIYQLQNANKWSLRQMAKFPDPLPPITHQDHLLAEMKWMRTDFREERKWKAAAARRLAEVCSVYVAAPEEVRVHMRVKAKVPSKSVEDAPCDSVDNIPELERGNTESGESLENTPDIPPFDTIAPTALFSLGFDDVVFQLDPTPTGEGILNELPLYDSKPVEPLPYFIAADAQKNQILPVSKFATATAKLVPKSSGPPRKRSRFDYDSEEDEIVTGFQPRKRSSSEVSLFLSPARRSPRHREIPPEESDVALFNPINRHIRDRLRANTAFRPPWEFSMPTTNFFENRIPSQWTWDEDQKLRTCVKKFSYNWSLIAMELQAFTQPSLFVAAAERRTPWECFERWYQLEGLPNDMDKTAYFRTYRQRIEAANKTVSAQVAQQMQNPGPGPQFRRRPNTQPYRVERRRDTRHMTMVDNIRKQARKRETALHRQHESAKASALRKQHSETNQARNSGIHTPQEFSRMKHERELKMQERQEIYRQQLLQQQQQRTAAIQRSQLPGGQQPPMPNGAGSQPRVGPPNGAQGPSPPAQMPNGQPGANVQQQRPPSQGMMQGGANFNNGAMNGIGGLNIPQAQMQALQNQQHRLTHQGSNENLHRMMVQQRAQQQQQYQTQMQHGGNNLAVAHLGNAIQTPQMIAAMQAAQQQRQLNGIQNSLSSPSMGAASPRPHSAQNQLVQQPQSLSSGHIPALHMLQQQIAQNFPHLTEQEVLKRAQGELQSQINRKVMAQNALNAASGSPAPMGNLAPMQQMGYNNPGNGMNGMPGAHSPTQYQQQLRQSMQQQQQQQAAAAARLGSGSPGMSNAGIANSRSATPNGQGGLMMQRTASGNAMGDDGSPGLMQAQMARP</sequence>
<dbReference type="CDD" id="cd00167">
    <property type="entry name" value="SANT"/>
    <property type="match status" value="1"/>
</dbReference>
<keyword evidence="12" id="KW-0396">Initiation factor</keyword>
<reference evidence="12 13" key="1">
    <citation type="submission" date="2019-04" db="EMBL/GenBank/DDBJ databases">
        <title>High contiguity whole genome sequence and gene annotation resource for two Venturia nashicola isolates.</title>
        <authorList>
            <person name="Prokchorchik M."/>
            <person name="Won K."/>
            <person name="Lee Y."/>
            <person name="Choi E.D."/>
            <person name="Segonzac C."/>
            <person name="Sohn K.H."/>
        </authorList>
    </citation>
    <scope>NUCLEOTIDE SEQUENCE [LARGE SCALE GENOMIC DNA]</scope>
    <source>
        <strain evidence="12 13">PRI2</strain>
    </source>
</reference>
<feature type="region of interest" description="Disordered" evidence="9">
    <location>
        <begin position="444"/>
        <end position="508"/>
    </location>
</feature>
<dbReference type="PROSITE" id="PS51204">
    <property type="entry name" value="HSA"/>
    <property type="match status" value="1"/>
</dbReference>